<evidence type="ECO:0000313" key="2">
    <source>
        <dbReference type="EMBL" id="MPC83793.1"/>
    </source>
</evidence>
<protein>
    <submittedName>
        <fullName evidence="2">Uncharacterized protein</fullName>
    </submittedName>
</protein>
<accession>A0A5B7IMR2</accession>
<proteinExistence type="predicted"/>
<comment type="caution">
    <text evidence="2">The sequence shown here is derived from an EMBL/GenBank/DDBJ whole genome shotgun (WGS) entry which is preliminary data.</text>
</comment>
<name>A0A5B7IMR2_PORTR</name>
<evidence type="ECO:0000256" key="1">
    <source>
        <dbReference type="SAM" id="MobiDB-lite"/>
    </source>
</evidence>
<feature type="compositionally biased region" description="Polar residues" evidence="1">
    <location>
        <begin position="101"/>
        <end position="124"/>
    </location>
</feature>
<feature type="region of interest" description="Disordered" evidence="1">
    <location>
        <begin position="1"/>
        <end position="124"/>
    </location>
</feature>
<keyword evidence="3" id="KW-1185">Reference proteome</keyword>
<sequence>MHTADDGVSSRPGEERGSVCAADATRLTATRRLLPKPSCHWPPPLPSDLPHSHNGLAPPPPSPPSDLPHLSHSGLSQQPRSTHPVPKNHGRLTSADASCAALQTSGLPPSTRGNAQNTSSLGSSQISAKVRLNIHHKAILSTGDREKLGNTGVKFPSSPAHSPSHRIGGFVIMLANGVLEAVLGAQVSE</sequence>
<feature type="compositionally biased region" description="Low complexity" evidence="1">
    <location>
        <begin position="67"/>
        <end position="76"/>
    </location>
</feature>
<evidence type="ECO:0000313" key="3">
    <source>
        <dbReference type="Proteomes" id="UP000324222"/>
    </source>
</evidence>
<feature type="compositionally biased region" description="Pro residues" evidence="1">
    <location>
        <begin position="57"/>
        <end position="66"/>
    </location>
</feature>
<gene>
    <name evidence="2" type="ORF">E2C01_078509</name>
</gene>
<dbReference type="AlphaFoldDB" id="A0A5B7IMR2"/>
<feature type="compositionally biased region" description="Low complexity" evidence="1">
    <location>
        <begin position="21"/>
        <end position="32"/>
    </location>
</feature>
<reference evidence="2 3" key="1">
    <citation type="submission" date="2019-05" db="EMBL/GenBank/DDBJ databases">
        <title>Another draft genome of Portunus trituberculatus and its Hox gene families provides insights of decapod evolution.</title>
        <authorList>
            <person name="Jeong J.-H."/>
            <person name="Song I."/>
            <person name="Kim S."/>
            <person name="Choi T."/>
            <person name="Kim D."/>
            <person name="Ryu S."/>
            <person name="Kim W."/>
        </authorList>
    </citation>
    <scope>NUCLEOTIDE SEQUENCE [LARGE SCALE GENOMIC DNA]</scope>
    <source>
        <tissue evidence="2">Muscle</tissue>
    </source>
</reference>
<dbReference type="Proteomes" id="UP000324222">
    <property type="component" value="Unassembled WGS sequence"/>
</dbReference>
<organism evidence="2 3">
    <name type="scientific">Portunus trituberculatus</name>
    <name type="common">Swimming crab</name>
    <name type="synonym">Neptunus trituberculatus</name>
    <dbReference type="NCBI Taxonomy" id="210409"/>
    <lineage>
        <taxon>Eukaryota</taxon>
        <taxon>Metazoa</taxon>
        <taxon>Ecdysozoa</taxon>
        <taxon>Arthropoda</taxon>
        <taxon>Crustacea</taxon>
        <taxon>Multicrustacea</taxon>
        <taxon>Malacostraca</taxon>
        <taxon>Eumalacostraca</taxon>
        <taxon>Eucarida</taxon>
        <taxon>Decapoda</taxon>
        <taxon>Pleocyemata</taxon>
        <taxon>Brachyura</taxon>
        <taxon>Eubrachyura</taxon>
        <taxon>Portunoidea</taxon>
        <taxon>Portunidae</taxon>
        <taxon>Portuninae</taxon>
        <taxon>Portunus</taxon>
    </lineage>
</organism>
<dbReference type="EMBL" id="VSRR010063514">
    <property type="protein sequence ID" value="MPC83793.1"/>
    <property type="molecule type" value="Genomic_DNA"/>
</dbReference>